<dbReference type="AlphaFoldDB" id="A0A8T0VEB2"/>
<accession>A0A8T0VEB2</accession>
<feature type="region of interest" description="Disordered" evidence="1">
    <location>
        <begin position="1"/>
        <end position="23"/>
    </location>
</feature>
<proteinExistence type="predicted"/>
<feature type="compositionally biased region" description="Pro residues" evidence="1">
    <location>
        <begin position="1"/>
        <end position="10"/>
    </location>
</feature>
<comment type="caution">
    <text evidence="2">The sequence shown here is derived from an EMBL/GenBank/DDBJ whole genome shotgun (WGS) entry which is preliminary data.</text>
</comment>
<sequence length="129" mass="14648">MPLRPWPQVEPPSESTRAGREAPVRCGAHWPGQPVGARATGRSTQPTGSCVLRLPVVDQLGTSGAPDSRHRSRLMIGCCMWRCQIDRTLCKLEDTERCHSRPPYCEFRSNELKQLLRIALWMPLQDRRT</sequence>
<evidence type="ECO:0000313" key="3">
    <source>
        <dbReference type="Proteomes" id="UP000823388"/>
    </source>
</evidence>
<name>A0A8T0VEB2_PANVG</name>
<gene>
    <name evidence="2" type="ORF">PVAP13_2NG038519</name>
</gene>
<protein>
    <submittedName>
        <fullName evidence="2">Uncharacterized protein</fullName>
    </submittedName>
</protein>
<evidence type="ECO:0000256" key="1">
    <source>
        <dbReference type="SAM" id="MobiDB-lite"/>
    </source>
</evidence>
<organism evidence="2 3">
    <name type="scientific">Panicum virgatum</name>
    <name type="common">Blackwell switchgrass</name>
    <dbReference type="NCBI Taxonomy" id="38727"/>
    <lineage>
        <taxon>Eukaryota</taxon>
        <taxon>Viridiplantae</taxon>
        <taxon>Streptophyta</taxon>
        <taxon>Embryophyta</taxon>
        <taxon>Tracheophyta</taxon>
        <taxon>Spermatophyta</taxon>
        <taxon>Magnoliopsida</taxon>
        <taxon>Liliopsida</taxon>
        <taxon>Poales</taxon>
        <taxon>Poaceae</taxon>
        <taxon>PACMAD clade</taxon>
        <taxon>Panicoideae</taxon>
        <taxon>Panicodae</taxon>
        <taxon>Paniceae</taxon>
        <taxon>Panicinae</taxon>
        <taxon>Panicum</taxon>
        <taxon>Panicum sect. Hiantes</taxon>
    </lineage>
</organism>
<evidence type="ECO:0000313" key="2">
    <source>
        <dbReference type="EMBL" id="KAG2631624.1"/>
    </source>
</evidence>
<reference evidence="2" key="1">
    <citation type="submission" date="2020-05" db="EMBL/GenBank/DDBJ databases">
        <title>WGS assembly of Panicum virgatum.</title>
        <authorList>
            <person name="Lovell J.T."/>
            <person name="Jenkins J."/>
            <person name="Shu S."/>
            <person name="Juenger T.E."/>
            <person name="Schmutz J."/>
        </authorList>
    </citation>
    <scope>NUCLEOTIDE SEQUENCE</scope>
    <source>
        <strain evidence="2">AP13</strain>
    </source>
</reference>
<dbReference type="EMBL" id="CM029040">
    <property type="protein sequence ID" value="KAG2631624.1"/>
    <property type="molecule type" value="Genomic_DNA"/>
</dbReference>
<dbReference type="Proteomes" id="UP000823388">
    <property type="component" value="Chromosome 2N"/>
</dbReference>
<keyword evidence="3" id="KW-1185">Reference proteome</keyword>